<gene>
    <name evidence="9" type="ORF">VZT92_025323</name>
    <name evidence="8" type="ORF">VZT92_025337</name>
</gene>
<protein>
    <recommendedName>
        <fullName evidence="6">Tetraspanin</fullName>
    </recommendedName>
</protein>
<sequence>MKLDVKIQLLNFFFEVFNFIFLALGLSVCGVGLWILFDGGSLLTIHASVELRVVGAGLMLIGLAVLAVSVVGIVGAVKDVRVLLLVYLGFLIVLVLGQLFVTLLLLLNRDKIERSLDETVDRIIFDYGGHNSSDTLMDKIQSYEGCCGRTGPSDWLKNSYIQSLNLTNPDVLPCSCFRSRRPAVHSSWCSELPDFTAPMYGRGNGSHDQGCKQKVTDWLQENILTVVGMDVALMLIQVVQFFFTVSLYRALGRRAGIKTTDRLSDPEGDLDYGEQNHAYVDPDDGYDNQDYD</sequence>
<dbReference type="InterPro" id="IPR000301">
    <property type="entry name" value="Tetraspanin_animals"/>
</dbReference>
<evidence type="ECO:0000256" key="7">
    <source>
        <dbReference type="SAM" id="MobiDB-lite"/>
    </source>
</evidence>
<feature type="transmembrane region" description="Helical" evidence="6">
    <location>
        <begin position="57"/>
        <end position="77"/>
    </location>
</feature>
<comment type="similarity">
    <text evidence="2 6">Belongs to the tetraspanin (TM4SF) family.</text>
</comment>
<evidence type="ECO:0000256" key="6">
    <source>
        <dbReference type="RuleBase" id="RU361218"/>
    </source>
</evidence>
<evidence type="ECO:0000256" key="2">
    <source>
        <dbReference type="ARBA" id="ARBA00006840"/>
    </source>
</evidence>
<comment type="caution">
    <text evidence="8">The sequence shown here is derived from an EMBL/GenBank/DDBJ whole genome shotgun (WGS) entry which is preliminary data.</text>
</comment>
<dbReference type="Proteomes" id="UP001488805">
    <property type="component" value="Unassembled WGS sequence"/>
</dbReference>
<dbReference type="PANTHER" id="PTHR19282:SF544">
    <property type="entry name" value="TETRASPANIN"/>
    <property type="match status" value="1"/>
</dbReference>
<name>A0AAW1E0L3_ZOAVI</name>
<dbReference type="Gene3D" id="1.10.1450.10">
    <property type="entry name" value="Tetraspanin"/>
    <property type="match status" value="1"/>
</dbReference>
<comment type="subcellular location">
    <subcellularLocation>
        <location evidence="1 6">Membrane</location>
        <topology evidence="1 6">Multi-pass membrane protein</topology>
    </subcellularLocation>
</comment>
<keyword evidence="3 6" id="KW-0812">Transmembrane</keyword>
<dbReference type="PIRSF" id="PIRSF002419">
    <property type="entry name" value="Tetraspanin"/>
    <property type="match status" value="1"/>
</dbReference>
<proteinExistence type="inferred from homology"/>
<dbReference type="PANTHER" id="PTHR19282">
    <property type="entry name" value="TETRASPANIN"/>
    <property type="match status" value="1"/>
</dbReference>
<evidence type="ECO:0000313" key="10">
    <source>
        <dbReference type="Proteomes" id="UP001488805"/>
    </source>
</evidence>
<evidence type="ECO:0000256" key="1">
    <source>
        <dbReference type="ARBA" id="ARBA00004141"/>
    </source>
</evidence>
<evidence type="ECO:0000256" key="4">
    <source>
        <dbReference type="ARBA" id="ARBA00022989"/>
    </source>
</evidence>
<evidence type="ECO:0000256" key="3">
    <source>
        <dbReference type="ARBA" id="ARBA00022692"/>
    </source>
</evidence>
<feature type="transmembrane region" description="Helical" evidence="6">
    <location>
        <begin position="223"/>
        <end position="248"/>
    </location>
</feature>
<keyword evidence="10" id="KW-1185">Reference proteome</keyword>
<evidence type="ECO:0000313" key="9">
    <source>
        <dbReference type="EMBL" id="KAK9516019.1"/>
    </source>
</evidence>
<dbReference type="EMBL" id="JBCEZU010000585">
    <property type="protein sequence ID" value="KAK9516007.1"/>
    <property type="molecule type" value="Genomic_DNA"/>
</dbReference>
<evidence type="ECO:0000313" key="8">
    <source>
        <dbReference type="EMBL" id="KAK9516007.1"/>
    </source>
</evidence>
<feature type="region of interest" description="Disordered" evidence="7">
    <location>
        <begin position="260"/>
        <end position="292"/>
    </location>
</feature>
<dbReference type="Pfam" id="PF00335">
    <property type="entry name" value="Tetraspanin"/>
    <property type="match status" value="1"/>
</dbReference>
<feature type="transmembrane region" description="Helical" evidence="6">
    <location>
        <begin position="84"/>
        <end position="107"/>
    </location>
</feature>
<dbReference type="InterPro" id="IPR008952">
    <property type="entry name" value="Tetraspanin_EC2_sf"/>
</dbReference>
<evidence type="ECO:0000256" key="5">
    <source>
        <dbReference type="ARBA" id="ARBA00023136"/>
    </source>
</evidence>
<accession>A0AAW1E0L3</accession>
<dbReference type="SUPFAM" id="SSF48652">
    <property type="entry name" value="Tetraspanin"/>
    <property type="match status" value="1"/>
</dbReference>
<dbReference type="AlphaFoldDB" id="A0AAW1E0L3"/>
<organism evidence="8 10">
    <name type="scientific">Zoarces viviparus</name>
    <name type="common">Viviparous eelpout</name>
    <name type="synonym">Blennius viviparus</name>
    <dbReference type="NCBI Taxonomy" id="48416"/>
    <lineage>
        <taxon>Eukaryota</taxon>
        <taxon>Metazoa</taxon>
        <taxon>Chordata</taxon>
        <taxon>Craniata</taxon>
        <taxon>Vertebrata</taxon>
        <taxon>Euteleostomi</taxon>
        <taxon>Actinopterygii</taxon>
        <taxon>Neopterygii</taxon>
        <taxon>Teleostei</taxon>
        <taxon>Neoteleostei</taxon>
        <taxon>Acanthomorphata</taxon>
        <taxon>Eupercaria</taxon>
        <taxon>Perciformes</taxon>
        <taxon>Cottioidei</taxon>
        <taxon>Zoarcales</taxon>
        <taxon>Zoarcidae</taxon>
        <taxon>Zoarcinae</taxon>
        <taxon>Zoarces</taxon>
    </lineage>
</organism>
<dbReference type="InterPro" id="IPR018499">
    <property type="entry name" value="Tetraspanin/Peripherin"/>
</dbReference>
<feature type="transmembrane region" description="Helical" evidence="6">
    <location>
        <begin position="12"/>
        <end position="37"/>
    </location>
</feature>
<dbReference type="GO" id="GO:0005886">
    <property type="term" value="C:plasma membrane"/>
    <property type="evidence" value="ECO:0007669"/>
    <property type="project" value="TreeGrafter"/>
</dbReference>
<dbReference type="PRINTS" id="PR00259">
    <property type="entry name" value="TMFOUR"/>
</dbReference>
<reference evidence="8 10" key="1">
    <citation type="journal article" date="2024" name="Genome Biol. Evol.">
        <title>Chromosome-level genome assembly of the viviparous eelpout Zoarces viviparus.</title>
        <authorList>
            <person name="Fuhrmann N."/>
            <person name="Brasseur M.V."/>
            <person name="Bakowski C.E."/>
            <person name="Podsiadlowski L."/>
            <person name="Prost S."/>
            <person name="Krehenwinkel H."/>
            <person name="Mayer C."/>
        </authorList>
    </citation>
    <scope>NUCLEOTIDE SEQUENCE [LARGE SCALE GENOMIC DNA]</scope>
    <source>
        <strain evidence="8">NO-MEL_2022_Ind0_liver</strain>
    </source>
</reference>
<dbReference type="EMBL" id="JBCEZU010000584">
    <property type="protein sequence ID" value="KAK9516019.1"/>
    <property type="molecule type" value="Genomic_DNA"/>
</dbReference>
<keyword evidence="4 6" id="KW-1133">Transmembrane helix</keyword>
<keyword evidence="5 6" id="KW-0472">Membrane</keyword>
<feature type="compositionally biased region" description="Acidic residues" evidence="7">
    <location>
        <begin position="281"/>
        <end position="292"/>
    </location>
</feature>